<evidence type="ECO:0000313" key="4">
    <source>
        <dbReference type="EMBL" id="NEV67092.1"/>
    </source>
</evidence>
<evidence type="ECO:0000256" key="1">
    <source>
        <dbReference type="ARBA" id="ARBA00022679"/>
    </source>
</evidence>
<dbReference type="GO" id="GO:0016757">
    <property type="term" value="F:glycosyltransferase activity"/>
    <property type="evidence" value="ECO:0007669"/>
    <property type="project" value="InterPro"/>
</dbReference>
<reference evidence="4" key="3">
    <citation type="submission" date="2020-02" db="EMBL/GenBank/DDBJ databases">
        <authorList>
            <person name="Sarangi A.N."/>
            <person name="Ghosh S."/>
            <person name="Mukherjee M."/>
            <person name="Tripathy S."/>
        </authorList>
    </citation>
    <scope>NUCLEOTIDE SEQUENCE</scope>
    <source>
        <strain evidence="4">BDU141951</strain>
    </source>
</reference>
<evidence type="ECO:0000259" key="3">
    <source>
        <dbReference type="Pfam" id="PF13439"/>
    </source>
</evidence>
<evidence type="ECO:0000259" key="2">
    <source>
        <dbReference type="Pfam" id="PF00534"/>
    </source>
</evidence>
<reference evidence="4" key="2">
    <citation type="journal article" date="2015" name="Genome Announc.">
        <title>Draft Genome Sequence of Filamentous Marine Cyanobacterium Lyngbya confervoides Strain BDU141951.</title>
        <authorList>
            <person name="Chandrababunaidu M.M."/>
            <person name="Sen D."/>
            <person name="Tripathy S."/>
        </authorList>
    </citation>
    <scope>NUCLEOTIDE SEQUENCE</scope>
    <source>
        <strain evidence="4">BDU141951</strain>
    </source>
</reference>
<dbReference type="GO" id="GO:0009103">
    <property type="term" value="P:lipopolysaccharide biosynthetic process"/>
    <property type="evidence" value="ECO:0007669"/>
    <property type="project" value="TreeGrafter"/>
</dbReference>
<dbReference type="Pfam" id="PF13439">
    <property type="entry name" value="Glyco_transf_4"/>
    <property type="match status" value="1"/>
</dbReference>
<dbReference type="Gene3D" id="3.40.50.2000">
    <property type="entry name" value="Glycogen Phosphorylase B"/>
    <property type="match status" value="2"/>
</dbReference>
<proteinExistence type="predicted"/>
<gene>
    <name evidence="4" type="ORF">QQ91_008165</name>
</gene>
<reference evidence="4" key="1">
    <citation type="submission" date="2014-11" db="EMBL/GenBank/DDBJ databases">
        <authorList>
            <person name="Malar M.C."/>
            <person name="Sen D."/>
            <person name="Tripathy S."/>
        </authorList>
    </citation>
    <scope>NUCLEOTIDE SEQUENCE</scope>
    <source>
        <strain evidence="4">BDU141951</strain>
    </source>
</reference>
<dbReference type="InterPro" id="IPR028098">
    <property type="entry name" value="Glyco_trans_4-like_N"/>
</dbReference>
<organism evidence="4">
    <name type="scientific">Lyngbya confervoides BDU141951</name>
    <dbReference type="NCBI Taxonomy" id="1574623"/>
    <lineage>
        <taxon>Bacteria</taxon>
        <taxon>Bacillati</taxon>
        <taxon>Cyanobacteriota</taxon>
        <taxon>Cyanophyceae</taxon>
        <taxon>Oscillatoriophycideae</taxon>
        <taxon>Oscillatoriales</taxon>
        <taxon>Microcoleaceae</taxon>
        <taxon>Lyngbya</taxon>
    </lineage>
</organism>
<dbReference type="PANTHER" id="PTHR46401">
    <property type="entry name" value="GLYCOSYLTRANSFERASE WBBK-RELATED"/>
    <property type="match status" value="1"/>
</dbReference>
<protein>
    <submittedName>
        <fullName evidence="4">Glycosyltransferase family 4 protein</fullName>
    </submittedName>
</protein>
<dbReference type="PANTHER" id="PTHR46401:SF2">
    <property type="entry name" value="GLYCOSYLTRANSFERASE WBBK-RELATED"/>
    <property type="match status" value="1"/>
</dbReference>
<feature type="domain" description="Glycosyl transferase family 1" evidence="2">
    <location>
        <begin position="176"/>
        <end position="336"/>
    </location>
</feature>
<sequence length="360" mass="40195">MTVLVNLAYLLQRPTGTTNYALNLLPYLAELQPHYLATAASGLTDYHPVPDRMTAEYGMRGHLRRLLWTQFRLPAIYRQLATRSPSSPPLLFSPITEAPLFSRCRSVVMVHDLIPLRFSVSRAQTWLHRYYVPQVLRAAEHILCNSEATARDLTQFYGVSSSKITSILLAHDAQHFQPLGLERRNYFLLLGRQAPYKNGAIALQAFAQLTNARDYELWIAGPDDPRYTPDLKRQADELGITAQVKFLNYVSYDQLPGLLNQALALIFPSLWEGFGLPVLEAMACGTPVIASDRASIPEVTGDAALLVNPTDAGAIAHHMHCLTREPDLVRQLGQAGCDRAAQFSWQRTGEATVAVLQRFL</sequence>
<dbReference type="SUPFAM" id="SSF53756">
    <property type="entry name" value="UDP-Glycosyltransferase/glycogen phosphorylase"/>
    <property type="match status" value="1"/>
</dbReference>
<keyword evidence="1" id="KW-0808">Transferase</keyword>
<comment type="caution">
    <text evidence="4">The sequence shown here is derived from an EMBL/GenBank/DDBJ whole genome shotgun (WGS) entry which is preliminary data.</text>
</comment>
<name>A0A0C1UNX5_9CYAN</name>
<dbReference type="CDD" id="cd03809">
    <property type="entry name" value="GT4_MtfB-like"/>
    <property type="match status" value="1"/>
</dbReference>
<feature type="domain" description="Glycosyltransferase subfamily 4-like N-terminal" evidence="3">
    <location>
        <begin position="16"/>
        <end position="167"/>
    </location>
</feature>
<dbReference type="FunFam" id="3.40.50.2000:FF:000119">
    <property type="entry name" value="Glycosyl transferase group 1"/>
    <property type="match status" value="1"/>
</dbReference>
<dbReference type="Pfam" id="PF00534">
    <property type="entry name" value="Glycos_transf_1"/>
    <property type="match status" value="1"/>
</dbReference>
<accession>A0A0C1UNX5</accession>
<dbReference type="InterPro" id="IPR001296">
    <property type="entry name" value="Glyco_trans_1"/>
</dbReference>
<dbReference type="AlphaFoldDB" id="A0A0C1UNX5"/>
<dbReference type="EMBL" id="JTHE02000003">
    <property type="protein sequence ID" value="NEV67092.1"/>
    <property type="molecule type" value="Genomic_DNA"/>
</dbReference>